<evidence type="ECO:0000313" key="4">
    <source>
        <dbReference type="Proteomes" id="UP000054248"/>
    </source>
</evidence>
<evidence type="ECO:0000256" key="2">
    <source>
        <dbReference type="SAM" id="SignalP"/>
    </source>
</evidence>
<feature type="region of interest" description="Disordered" evidence="1">
    <location>
        <begin position="125"/>
        <end position="144"/>
    </location>
</feature>
<evidence type="ECO:0000256" key="1">
    <source>
        <dbReference type="SAM" id="MobiDB-lite"/>
    </source>
</evidence>
<dbReference type="STRING" id="1051891.A0A0C3K679"/>
<proteinExistence type="predicted"/>
<reference evidence="4" key="2">
    <citation type="submission" date="2015-01" db="EMBL/GenBank/DDBJ databases">
        <title>Evolutionary Origins and Diversification of the Mycorrhizal Mutualists.</title>
        <authorList>
            <consortium name="DOE Joint Genome Institute"/>
            <consortium name="Mycorrhizal Genomics Consortium"/>
            <person name="Kohler A."/>
            <person name="Kuo A."/>
            <person name="Nagy L.G."/>
            <person name="Floudas D."/>
            <person name="Copeland A."/>
            <person name="Barry K.W."/>
            <person name="Cichocki N."/>
            <person name="Veneault-Fourrey C."/>
            <person name="LaButti K."/>
            <person name="Lindquist E.A."/>
            <person name="Lipzen A."/>
            <person name="Lundell T."/>
            <person name="Morin E."/>
            <person name="Murat C."/>
            <person name="Riley R."/>
            <person name="Ohm R."/>
            <person name="Sun H."/>
            <person name="Tunlid A."/>
            <person name="Henrissat B."/>
            <person name="Grigoriev I.V."/>
            <person name="Hibbett D.S."/>
            <person name="Martin F."/>
        </authorList>
    </citation>
    <scope>NUCLEOTIDE SEQUENCE [LARGE SCALE GENOMIC DNA]</scope>
    <source>
        <strain evidence="4">MUT 4182</strain>
    </source>
</reference>
<dbReference type="HOGENOM" id="CLU_092528_0_0_1"/>
<feature type="chain" id="PRO_5002166342" evidence="2">
    <location>
        <begin position="20"/>
        <end position="198"/>
    </location>
</feature>
<organism evidence="3 4">
    <name type="scientific">Tulasnella calospora MUT 4182</name>
    <dbReference type="NCBI Taxonomy" id="1051891"/>
    <lineage>
        <taxon>Eukaryota</taxon>
        <taxon>Fungi</taxon>
        <taxon>Dikarya</taxon>
        <taxon>Basidiomycota</taxon>
        <taxon>Agaricomycotina</taxon>
        <taxon>Agaricomycetes</taxon>
        <taxon>Cantharellales</taxon>
        <taxon>Tulasnellaceae</taxon>
        <taxon>Tulasnella</taxon>
    </lineage>
</organism>
<dbReference type="AlphaFoldDB" id="A0A0C3K679"/>
<feature type="signal peptide" evidence="2">
    <location>
        <begin position="1"/>
        <end position="19"/>
    </location>
</feature>
<protein>
    <submittedName>
        <fullName evidence="3">Uncharacterized protein</fullName>
    </submittedName>
</protein>
<keyword evidence="4" id="KW-1185">Reference proteome</keyword>
<evidence type="ECO:0000313" key="3">
    <source>
        <dbReference type="EMBL" id="KIO16858.1"/>
    </source>
</evidence>
<accession>A0A0C3K679</accession>
<feature type="compositionally biased region" description="Gly residues" evidence="1">
    <location>
        <begin position="127"/>
        <end position="143"/>
    </location>
</feature>
<reference evidence="3 4" key="1">
    <citation type="submission" date="2014-04" db="EMBL/GenBank/DDBJ databases">
        <authorList>
            <consortium name="DOE Joint Genome Institute"/>
            <person name="Kuo A."/>
            <person name="Girlanda M."/>
            <person name="Perotto S."/>
            <person name="Kohler A."/>
            <person name="Nagy L.G."/>
            <person name="Floudas D."/>
            <person name="Copeland A."/>
            <person name="Barry K.W."/>
            <person name="Cichocki N."/>
            <person name="Veneault-Fourrey C."/>
            <person name="LaButti K."/>
            <person name="Lindquist E.A."/>
            <person name="Lipzen A."/>
            <person name="Lundell T."/>
            <person name="Morin E."/>
            <person name="Murat C."/>
            <person name="Sun H."/>
            <person name="Tunlid A."/>
            <person name="Henrissat B."/>
            <person name="Grigoriev I.V."/>
            <person name="Hibbett D.S."/>
            <person name="Martin F."/>
            <person name="Nordberg H.P."/>
            <person name="Cantor M.N."/>
            <person name="Hua S.X."/>
        </authorList>
    </citation>
    <scope>NUCLEOTIDE SEQUENCE [LARGE SCALE GENOMIC DNA]</scope>
    <source>
        <strain evidence="3 4">MUT 4182</strain>
    </source>
</reference>
<dbReference type="Proteomes" id="UP000054248">
    <property type="component" value="Unassembled WGS sequence"/>
</dbReference>
<gene>
    <name evidence="3" type="ORF">M407DRAFT_85526</name>
</gene>
<keyword evidence="2" id="KW-0732">Signal</keyword>
<dbReference type="OrthoDB" id="3044029at2759"/>
<dbReference type="EMBL" id="KN823471">
    <property type="protein sequence ID" value="KIO16858.1"/>
    <property type="molecule type" value="Genomic_DNA"/>
</dbReference>
<sequence length="198" mass="20875">MLFTTPFVALLAIVGSAIATPLVEVPEANVNHLEARVAANNMVQITSTTDYCMIVPKNKKTNIGDSEQPGGMTTYCSKPTSTLQGTFASNFWKKVTLKQAKGKNGKDYIQLTGCINTTTLDRLNPSDGGGQYDSSGGAGGKGNPQGSQCTGYASYVELIEPADNRACIRCCQDKADCPTNKDTQGCPAVIPGTYTGCD</sequence>
<name>A0A0C3K679_9AGAM</name>